<dbReference type="PANTHER" id="PTHR30069">
    <property type="entry name" value="TONB-DEPENDENT OUTER MEMBRANE RECEPTOR"/>
    <property type="match status" value="1"/>
</dbReference>
<evidence type="ECO:0000256" key="4">
    <source>
        <dbReference type="ARBA" id="ARBA00022692"/>
    </source>
</evidence>
<evidence type="ECO:0000313" key="9">
    <source>
        <dbReference type="Proteomes" id="UP000245667"/>
    </source>
</evidence>
<keyword evidence="5" id="KW-0472">Membrane</keyword>
<protein>
    <submittedName>
        <fullName evidence="8">Iron complex outermembrane receptor protein</fullName>
    </submittedName>
    <submittedName>
        <fullName evidence="7">TonB-dependent receptor</fullName>
    </submittedName>
</protein>
<comment type="subcellular location">
    <subcellularLocation>
        <location evidence="1">Cell outer membrane</location>
        <topology evidence="1">Multi-pass membrane protein</topology>
    </subcellularLocation>
</comment>
<proteinExistence type="predicted"/>
<dbReference type="InterPro" id="IPR039426">
    <property type="entry name" value="TonB-dep_rcpt-like"/>
</dbReference>
<gene>
    <name evidence="7" type="ORF">HZY62_03970</name>
    <name evidence="8" type="ORF">LX92_02455</name>
</gene>
<keyword evidence="8" id="KW-0675">Receptor</keyword>
<dbReference type="PANTHER" id="PTHR30069:SF49">
    <property type="entry name" value="OUTER MEMBRANE PROTEIN C"/>
    <property type="match status" value="1"/>
</dbReference>
<evidence type="ECO:0000256" key="1">
    <source>
        <dbReference type="ARBA" id="ARBA00004571"/>
    </source>
</evidence>
<dbReference type="InterPro" id="IPR037066">
    <property type="entry name" value="Plug_dom_sf"/>
</dbReference>
<dbReference type="Gene3D" id="2.40.170.20">
    <property type="entry name" value="TonB-dependent receptor, beta-barrel domain"/>
    <property type="match status" value="1"/>
</dbReference>
<keyword evidence="4" id="KW-0812">Transmembrane</keyword>
<dbReference type="OrthoDB" id="9759247at2"/>
<dbReference type="InterPro" id="IPR036942">
    <property type="entry name" value="Beta-barrel_TonB_sf"/>
</dbReference>
<evidence type="ECO:0000313" key="8">
    <source>
        <dbReference type="EMBL" id="PWK23126.1"/>
    </source>
</evidence>
<evidence type="ECO:0000256" key="6">
    <source>
        <dbReference type="ARBA" id="ARBA00023237"/>
    </source>
</evidence>
<dbReference type="Gene3D" id="2.170.130.10">
    <property type="entry name" value="TonB-dependent receptor, plug domain"/>
    <property type="match status" value="1"/>
</dbReference>
<dbReference type="EMBL" id="JACWLN010000001">
    <property type="protein sequence ID" value="MBD1259732.1"/>
    <property type="molecule type" value="Genomic_DNA"/>
</dbReference>
<dbReference type="AlphaFoldDB" id="A0A316DZE3"/>
<dbReference type="RefSeq" id="WP_109650971.1">
    <property type="nucleotide sequence ID" value="NZ_JACWLN010000001.1"/>
</dbReference>
<sequence length="689" mass="77914">MQIEIGVVPQYTIGVRPERFICFLGILCCLLFVGQTHAQEKKVEPGIDSILPVNLEEVIIVASYNSTLEHRSQHKPLSTLDEYLESSRKVNMIKRGAYAWEPVLNDMSSERLSVTIDGMRIFGACTDKMDPVTSYVDVSNLKEVHVSGGQQGAEQGSVIGGSIDLKLEKSDFVEKGWSGSIETGGETSNAARIFGGELNYSDAKFYVDTDAIYRKADNYSSGGGDEVAFSQYEKYNLSTNAGYRVSEGKKLSASFIFDEARDVGYPALPMDVSLARAYIASVSWSQKSFLKHFTDWETKLYANKVTHVMDDSKRPDVPIRMDMPGWSDTYGLYTQANLNHESHRLLLKWDGYYNRSLAEMTMYPQNPDENSMFMLTWPDVRTFNSGFYAEDMIQFKTGYLKLSTRLAINMGNVADEFGLNSLRIFYPDMPQRKNRFLKSVSAQYYKDLDKFHVNTGLSYGDRAPSVSEGYGFYLFNSFDNHDYIGDPELSNEKALEANAKVSFKGDRLSTSIEGNYFFMQDYILGEVDPTLSVMTIGAEGVKIYRNLDHAHLYNISWENEYAITSALKWTGVLSYHRGIDNDNRNLPFISPLAYNSGLQYAQHGYTGSITMKGAASQENFNPDFGEDKTDAYMVFSLSMGKKFTIDSNALYVKLGVENIFDEYYSTYTDWKNIPRMGRNFFMTVSYAIN</sequence>
<evidence type="ECO:0000256" key="5">
    <source>
        <dbReference type="ARBA" id="ARBA00023136"/>
    </source>
</evidence>
<evidence type="ECO:0000256" key="2">
    <source>
        <dbReference type="ARBA" id="ARBA00022448"/>
    </source>
</evidence>
<name>A0A316DZE3_9FLAO</name>
<comment type="caution">
    <text evidence="8">The sequence shown here is derived from an EMBL/GenBank/DDBJ whole genome shotgun (WGS) entry which is preliminary data.</text>
</comment>
<evidence type="ECO:0000313" key="7">
    <source>
        <dbReference type="EMBL" id="MBD1259732.1"/>
    </source>
</evidence>
<keyword evidence="3" id="KW-1134">Transmembrane beta strand</keyword>
<dbReference type="GO" id="GO:0044718">
    <property type="term" value="P:siderophore transmembrane transport"/>
    <property type="evidence" value="ECO:0007669"/>
    <property type="project" value="TreeGrafter"/>
</dbReference>
<evidence type="ECO:0000256" key="3">
    <source>
        <dbReference type="ARBA" id="ARBA00022452"/>
    </source>
</evidence>
<dbReference type="EMBL" id="QGGQ01000005">
    <property type="protein sequence ID" value="PWK23126.1"/>
    <property type="molecule type" value="Genomic_DNA"/>
</dbReference>
<dbReference type="Proteomes" id="UP000245667">
    <property type="component" value="Unassembled WGS sequence"/>
</dbReference>
<keyword evidence="6" id="KW-0998">Cell outer membrane</keyword>
<dbReference type="GO" id="GO:0015344">
    <property type="term" value="F:siderophore uptake transmembrane transporter activity"/>
    <property type="evidence" value="ECO:0007669"/>
    <property type="project" value="TreeGrafter"/>
</dbReference>
<accession>A0A316DZE3</accession>
<organism evidence="8 9">
    <name type="scientific">Maribacter polysiphoniae</name>
    <dbReference type="NCBI Taxonomy" id="429344"/>
    <lineage>
        <taxon>Bacteria</taxon>
        <taxon>Pseudomonadati</taxon>
        <taxon>Bacteroidota</taxon>
        <taxon>Flavobacteriia</taxon>
        <taxon>Flavobacteriales</taxon>
        <taxon>Flavobacteriaceae</taxon>
        <taxon>Maribacter</taxon>
    </lineage>
</organism>
<dbReference type="SUPFAM" id="SSF56935">
    <property type="entry name" value="Porins"/>
    <property type="match status" value="1"/>
</dbReference>
<dbReference type="GO" id="GO:0009279">
    <property type="term" value="C:cell outer membrane"/>
    <property type="evidence" value="ECO:0007669"/>
    <property type="project" value="UniProtKB-SubCell"/>
</dbReference>
<keyword evidence="10" id="KW-1185">Reference proteome</keyword>
<reference evidence="7 10" key="2">
    <citation type="submission" date="2020-07" db="EMBL/GenBank/DDBJ databases">
        <title>The draft genome sequence of Maribacter polysiphoniae KCTC 22021.</title>
        <authorList>
            <person name="Mu L."/>
        </authorList>
    </citation>
    <scope>NUCLEOTIDE SEQUENCE [LARGE SCALE GENOMIC DNA]</scope>
    <source>
        <strain evidence="7 10">KCTC 22021</strain>
    </source>
</reference>
<keyword evidence="2" id="KW-0813">Transport</keyword>
<reference evidence="8 9" key="1">
    <citation type="submission" date="2018-05" db="EMBL/GenBank/DDBJ databases">
        <title>Genomic Encyclopedia of Archaeal and Bacterial Type Strains, Phase II (KMG-II): from individual species to whole genera.</title>
        <authorList>
            <person name="Goeker M."/>
        </authorList>
    </citation>
    <scope>NUCLEOTIDE SEQUENCE [LARGE SCALE GENOMIC DNA]</scope>
    <source>
        <strain evidence="8 9">DSM 23514</strain>
    </source>
</reference>
<dbReference type="Proteomes" id="UP000651837">
    <property type="component" value="Unassembled WGS sequence"/>
</dbReference>
<evidence type="ECO:0000313" key="10">
    <source>
        <dbReference type="Proteomes" id="UP000651837"/>
    </source>
</evidence>